<dbReference type="CDD" id="cd11304">
    <property type="entry name" value="Cadherin_repeat"/>
    <property type="match status" value="1"/>
</dbReference>
<feature type="domain" description="Cadherin" evidence="3">
    <location>
        <begin position="1203"/>
        <end position="1302"/>
    </location>
</feature>
<evidence type="ECO:0000313" key="5">
    <source>
        <dbReference type="Proteomes" id="UP001257914"/>
    </source>
</evidence>
<proteinExistence type="predicted"/>
<dbReference type="PROSITE" id="PS50268">
    <property type="entry name" value="CADHERIN_2"/>
    <property type="match status" value="5"/>
</dbReference>
<dbReference type="InterPro" id="IPR013783">
    <property type="entry name" value="Ig-like_fold"/>
</dbReference>
<evidence type="ECO:0000256" key="2">
    <source>
        <dbReference type="SAM" id="Phobius"/>
    </source>
</evidence>
<dbReference type="SUPFAM" id="SSF49313">
    <property type="entry name" value="Cadherin-like"/>
    <property type="match status" value="3"/>
</dbReference>
<dbReference type="InterPro" id="IPR013517">
    <property type="entry name" value="FG-GAP"/>
</dbReference>
<dbReference type="Pfam" id="PF22352">
    <property type="entry name" value="K319L-like_PKD"/>
    <property type="match status" value="1"/>
</dbReference>
<comment type="caution">
    <text evidence="4">The sequence shown here is derived from an EMBL/GenBank/DDBJ whole genome shotgun (WGS) entry which is preliminary data.</text>
</comment>
<feature type="domain" description="Cadherin" evidence="3">
    <location>
        <begin position="1302"/>
        <end position="1405"/>
    </location>
</feature>
<keyword evidence="2" id="KW-0472">Membrane</keyword>
<feature type="domain" description="Cadherin" evidence="3">
    <location>
        <begin position="571"/>
        <end position="676"/>
    </location>
</feature>
<dbReference type="Proteomes" id="UP001257914">
    <property type="component" value="Unassembled WGS sequence"/>
</dbReference>
<evidence type="ECO:0000313" key="4">
    <source>
        <dbReference type="EMBL" id="MDU0114406.1"/>
    </source>
</evidence>
<dbReference type="Gene3D" id="2.60.40.3010">
    <property type="match status" value="1"/>
</dbReference>
<organism evidence="4 5">
    <name type="scientific">Psychrosphaera aquimarina</name>
    <dbReference type="NCBI Taxonomy" id="2044854"/>
    <lineage>
        <taxon>Bacteria</taxon>
        <taxon>Pseudomonadati</taxon>
        <taxon>Pseudomonadota</taxon>
        <taxon>Gammaproteobacteria</taxon>
        <taxon>Alteromonadales</taxon>
        <taxon>Pseudoalteromonadaceae</taxon>
        <taxon>Psychrosphaera</taxon>
    </lineage>
</organism>
<keyword evidence="5" id="KW-1185">Reference proteome</keyword>
<protein>
    <submittedName>
        <fullName evidence="4">FG-GAP-like repeat-containing protein</fullName>
    </submittedName>
</protein>
<gene>
    <name evidence="4" type="ORF">RT723_15695</name>
</gene>
<feature type="domain" description="Cadherin" evidence="3">
    <location>
        <begin position="1415"/>
        <end position="1499"/>
    </location>
</feature>
<dbReference type="RefSeq" id="WP_315948026.1">
    <property type="nucleotide sequence ID" value="NZ_JAWCUA010000010.1"/>
</dbReference>
<feature type="transmembrane region" description="Helical" evidence="2">
    <location>
        <begin position="2233"/>
        <end position="2250"/>
    </location>
</feature>
<evidence type="ECO:0000256" key="1">
    <source>
        <dbReference type="ARBA" id="ARBA00022729"/>
    </source>
</evidence>
<name>A0ABU3R409_9GAMM</name>
<reference evidence="4 5" key="1">
    <citation type="submission" date="2023-10" db="EMBL/GenBank/DDBJ databases">
        <title>Psychrosphaera aquimaarina strain SW33 isolated from seawater.</title>
        <authorList>
            <person name="Bayburt H."/>
            <person name="Kim J.M."/>
            <person name="Choi B.J."/>
            <person name="Jeon C.O."/>
        </authorList>
    </citation>
    <scope>NUCLEOTIDE SEQUENCE [LARGE SCALE GENOMIC DNA]</scope>
    <source>
        <strain evidence="4 5">KCTC 52743</strain>
    </source>
</reference>
<feature type="domain" description="Cadherin" evidence="3">
    <location>
        <begin position="472"/>
        <end position="568"/>
    </location>
</feature>
<keyword evidence="1" id="KW-0732">Signal</keyword>
<dbReference type="Gene3D" id="2.60.40.10">
    <property type="entry name" value="Immunoglobulins"/>
    <property type="match status" value="1"/>
</dbReference>
<dbReference type="InterPro" id="IPR015919">
    <property type="entry name" value="Cadherin-like_sf"/>
</dbReference>
<dbReference type="SUPFAM" id="SSF69318">
    <property type="entry name" value="Integrin alpha N-terminal domain"/>
    <property type="match status" value="3"/>
</dbReference>
<evidence type="ECO:0000259" key="3">
    <source>
        <dbReference type="PROSITE" id="PS50268"/>
    </source>
</evidence>
<dbReference type="EMBL" id="JAWCUA010000010">
    <property type="protein sequence ID" value="MDU0114406.1"/>
    <property type="molecule type" value="Genomic_DNA"/>
</dbReference>
<dbReference type="SMART" id="SM00112">
    <property type="entry name" value="CA"/>
    <property type="match status" value="5"/>
</dbReference>
<dbReference type="InterPro" id="IPR002126">
    <property type="entry name" value="Cadherin-like_dom"/>
</dbReference>
<accession>A0ABU3R409</accession>
<dbReference type="Gene3D" id="2.130.10.130">
    <property type="entry name" value="Integrin alpha, N-terminal"/>
    <property type="match status" value="2"/>
</dbReference>
<keyword evidence="2" id="KW-1133">Transmembrane helix</keyword>
<sequence>MVILEYLKGFWCEIFFFKILTFVLCSVFSFKGVGQVSSSHLEVRTYSEVELETGFYLLPDIILSDEYFDFSSVNLFISTGVKVDQITLYNSELISIDAATNSILFENKIIGVFSGELTVESDDFKIQFNASANKLSIQATLRSIFIFNQNPQPGTRNLLIKLQNAENDVTKIVNNYFYQSPQELVVFDDENMKEETTVALVDIDDDTDFDLIVGDKNGVLTFYRNTGDSNNPLFVLDTENSPLTSVSTLNLTYSFPAFTDIDGDGDFDFFLGENKGIVTFYENIGSKSAPEFVLNDEANPFKERINYTVKPNFLDINSDGLIDALFGRLNGGLSYYENIGTKFEPSFVLKGYGDNIFQDVREHSRAAPFLYDFNYDGFVDLLLGETDGSLNLYLNLPVNDLRSYIKQSDEENQFSIINVGEHVTPIFVDINNDGFPDLISGNKAGEVKVLYDDSKFSFEISPVNDAPIIDVISTQDVDENTRFVTSLSITDEEGDDWQVELFGDDALQFEVLENNDLNFIANPNFELSTDQNADNIYSLSIQVTDVAGASNILDLTITVLDINEAPTIKGDEQITVTENRSELALFEIENPETESLIIELLGDDGAQFNLNDKGVLSFISPADFELPLDKNKDNNYQLTIVVTDEVDQSAQIDLEVTVDNEIENISAKYTSVDPFEEDDISDGLSAKLFSNIMLNDFGEDFADQKLTISGLLDGDNIQLVASDSSEFIVYENEVIYQGNLIATIDNENNGVNGSSFSMTFTEFATADIIHSIFQSLMFSSDLANPQSQRVITFNFTHPRVGNISIVNYNGFELMPNLNPFNGMSFGKSVKPSFADVDNDGDLDSFVTQFAKQLQSYNNVTNDIDIAFVEDNQAVDAFSEVMTRYERALTFSKLNYDNKVDVLAGENDGTLDFFLNVGTTEQPQFAELMNANNPFYLLDVGDNSTPVFVDIDGDSDSDVFVGSLSGNVYYFENSGDGYTFKFEVNIDDVSSHILEDIKSSKSSVPSFVDFDQDGDFDLVLGNASGTLQYYQNIGNYLSPMFVELIGEDNPFNNVSVSSYSAPTFIDLDMDGDSDILIGSDDGSISYFKNNSGILLEVLGENDTPQINAQPLYTVIENHFEIGQVSFLDADGDTVNLKVEGVDAHWINIDDNGVMSFSHLMIHDNPMDFDGDNIYQFDVIVEDPQGAQSSVTTSVQIIESAPVDFSQTNTFLVSENSTYVAIVKLRDENDNAYRFTLTGEDKDVFEINALGQLVFNANPNYENPMDKNLDNQYELDVITTDTDGNSTINPINIKVVEVNEAPELTLFSNVSVSENSVEVIQAQVQDPENENVTYSLSGQDSALFTIDTQGYIKFVVAPNFEKPSDKDVNNQYDIAVIATDERGANSTSNTAIVVNNVVEMNYLGPTSISIVENTTFVQVIDVDYLDKTELSYQLLGDDHVHFNIDDYGQLSFKHDINFESPIDDDLNNNYQVMVKVSDIKGESIEVELSVSVIDVNEAPAILSANRVEVDENTQLSYLLEIFDPENDELTVILSGDDKPHFQLIDGYLELNQIPNFESPNDYNLDGEYSLTVSINDGEYQTNIDLIVVVVNQQEQAEVTGLTNISLGKQSVTNGNMSAILPNVSLIDPDNNYQDHQIIISGLLSEDSITLIDNEELELSFNEDTGDVYFKGMVIAQIDPNNSGIAGSNFLISFNELANNDAVEAVLTSLSYGNNSEQPTESRTLSIIIKDETGNQLNLYNAVDFLTLENNAAPLFNIDVGENAYPSFADIDNDNDLDLLIGTASGELKLFINDGNSLTPDFIQLASSNTLLIEFASSFHSSPSFVDIDNDGDQDLFIGDSDGFIRLIRNTSTGSSLSYQQSAASENPFSGIDAGSLAKISFVDIDGDRDLDAFISNSLGNIRFFLNSGTASNPSFSEKLMNENPLYTIKGYFSVVTTFIDIDKDDDYDLVLGNTAGSLVLYENTGSANAALFEISTAENNPFLDFAVKGASVPVFVDIDGDSDLDLFVGDINGQIAFSKNVAGITLTIDNSDYVNLAPVITLDSIKTVNAGDFVILEANVEDDDAANLSYKWYQNSGDPIDMLNNDSYKFTFTAPMVEAEKQLEFELIVHDGELSSSSIILVTVKAQVDGEVIVNRAPIIEMISDMSVTSGSEVTLQAIISDADGDDLIYSWTQTTGITVEMFNTNTLTPTIKIPEVDEQTGITVMFEVSDGEAISEKSITILIEKQDVIEKNDAGGVIHWYIFSVMILLILSRRKYQRKSSC</sequence>
<keyword evidence="2" id="KW-0812">Transmembrane</keyword>
<dbReference type="InterPro" id="IPR028994">
    <property type="entry name" value="Integrin_alpha_N"/>
</dbReference>
<dbReference type="Gene3D" id="2.60.40.60">
    <property type="entry name" value="Cadherins"/>
    <property type="match status" value="3"/>
</dbReference>
<dbReference type="Pfam" id="PF13517">
    <property type="entry name" value="FG-GAP_3"/>
    <property type="match status" value="3"/>
</dbReference>